<evidence type="ECO:0000256" key="9">
    <source>
        <dbReference type="ARBA" id="ARBA00022962"/>
    </source>
</evidence>
<comment type="caution">
    <text evidence="12">The sequence shown here is derived from an EMBL/GenBank/DDBJ whole genome shotgun (WGS) entry which is preliminary data.</text>
</comment>
<feature type="domain" description="CobB/CobQ-like glutamine amidotransferase" evidence="11">
    <location>
        <begin position="244"/>
        <end position="434"/>
    </location>
</feature>
<proteinExistence type="inferred from homology"/>
<evidence type="ECO:0000256" key="1">
    <source>
        <dbReference type="ARBA" id="ARBA00001946"/>
    </source>
</evidence>
<dbReference type="RefSeq" id="WP_189768103.1">
    <property type="nucleotide sequence ID" value="NZ_BNCK01000002.1"/>
</dbReference>
<evidence type="ECO:0000256" key="8">
    <source>
        <dbReference type="ARBA" id="ARBA00022842"/>
    </source>
</evidence>
<dbReference type="InterPro" id="IPR011698">
    <property type="entry name" value="GATase_3"/>
</dbReference>
<dbReference type="GO" id="GO:0005524">
    <property type="term" value="F:ATP binding"/>
    <property type="evidence" value="ECO:0007669"/>
    <property type="project" value="UniProtKB-KW"/>
</dbReference>
<comment type="pathway">
    <text evidence="2">Cofactor biosynthesis; adenosylcobalamin biosynthesis.</text>
</comment>
<keyword evidence="9" id="KW-0315">Glutamine amidotransferase</keyword>
<dbReference type="Gene3D" id="3.40.50.880">
    <property type="match status" value="1"/>
</dbReference>
<dbReference type="GO" id="GO:0042242">
    <property type="term" value="F:cobyrinic acid a,c-diamide synthase activity"/>
    <property type="evidence" value="ECO:0007669"/>
    <property type="project" value="InterPro"/>
</dbReference>
<dbReference type="PANTHER" id="PTHR43873:SF1">
    <property type="entry name" value="COBYRINATE A,C-DIAMIDE SYNTHASE"/>
    <property type="match status" value="1"/>
</dbReference>
<dbReference type="NCBIfam" id="NF002204">
    <property type="entry name" value="PRK01077.1"/>
    <property type="match status" value="1"/>
</dbReference>
<dbReference type="Pfam" id="PF07685">
    <property type="entry name" value="GATase_3"/>
    <property type="match status" value="1"/>
</dbReference>
<dbReference type="Proteomes" id="UP000623842">
    <property type="component" value="Unassembled WGS sequence"/>
</dbReference>
<dbReference type="InterPro" id="IPR004484">
    <property type="entry name" value="CbiA/CobB_synth"/>
</dbReference>
<protein>
    <submittedName>
        <fullName evidence="12">Cobyrinic acid a,c-diamide synthase</fullName>
    </submittedName>
</protein>
<evidence type="ECO:0000256" key="3">
    <source>
        <dbReference type="ARBA" id="ARBA00006205"/>
    </source>
</evidence>
<dbReference type="SUPFAM" id="SSF52317">
    <property type="entry name" value="Class I glutamine amidotransferase-like"/>
    <property type="match status" value="1"/>
</dbReference>
<dbReference type="PROSITE" id="PS51274">
    <property type="entry name" value="GATASE_COBBQ"/>
    <property type="match status" value="1"/>
</dbReference>
<organism evidence="12 13">
    <name type="scientific">Thalassotalea marina</name>
    <dbReference type="NCBI Taxonomy" id="1673741"/>
    <lineage>
        <taxon>Bacteria</taxon>
        <taxon>Pseudomonadati</taxon>
        <taxon>Pseudomonadota</taxon>
        <taxon>Gammaproteobacteria</taxon>
        <taxon>Alteromonadales</taxon>
        <taxon>Colwelliaceae</taxon>
        <taxon>Thalassotalea</taxon>
    </lineage>
</organism>
<feature type="domain" description="CobQ/CobB/MinD/ParA nucleotide binding" evidence="10">
    <location>
        <begin position="13"/>
        <end position="188"/>
    </location>
</feature>
<dbReference type="InterPro" id="IPR002586">
    <property type="entry name" value="CobQ/CobB/MinD/ParA_Nub-bd_dom"/>
</dbReference>
<keyword evidence="5" id="KW-0436">Ligase</keyword>
<accession>A0A919EJ79</accession>
<comment type="similarity">
    <text evidence="3">Belongs to the CobB/CobQ family. CobQ subfamily.</text>
</comment>
<evidence type="ECO:0000256" key="7">
    <source>
        <dbReference type="ARBA" id="ARBA00022840"/>
    </source>
</evidence>
<sequence>MKNNAVLCPALLISAPNSGAGKTTVTAALASYHRRQGLDVRVFKVGPDFIDPMILKKASGNTVYQLDLWMVGKESCQSLLFDAAKNADLILIESVMGLFDGTPSSAELAEYFSIPILAVIDASAMAQTFGALIHGLEHYNEKLNFYGVVANKVASPRHADMLLSCVRNKNLLVSHVKRNPDLAIPERHLGIMQAGEIKHIDQQLELMADVIAETELKQLPPLTQFYPPAKTQESTGQQALTGKTIAIINDTAFNFLYAANQQLLEKAGANVIFCSALQSDRLPECDALYIPGGYPELHAEKLVENISFIESVQAFAKSGKPLLAECGGMLFLLDSLTTKDSNTYQLTGILPGSATMQDRLAAVGQQSADFSGLVAGTFLENYEVRGHSFHYSKANINLKPVGASQYHARPAKGEDIFWHNNVLASYMHWYFPSNPAFFFGFFNQELTAGAVDE</sequence>
<dbReference type="EMBL" id="BNCK01000002">
    <property type="protein sequence ID" value="GHF85302.1"/>
    <property type="molecule type" value="Genomic_DNA"/>
</dbReference>
<keyword evidence="7" id="KW-0067">ATP-binding</keyword>
<dbReference type="Pfam" id="PF01656">
    <property type="entry name" value="CbiA"/>
    <property type="match status" value="1"/>
</dbReference>
<keyword evidence="6" id="KW-0547">Nucleotide-binding</keyword>
<name>A0A919EJ79_9GAMM</name>
<dbReference type="SUPFAM" id="SSF52540">
    <property type="entry name" value="P-loop containing nucleoside triphosphate hydrolases"/>
    <property type="match status" value="1"/>
</dbReference>
<gene>
    <name evidence="12" type="primary">cobB</name>
    <name evidence="12" type="ORF">GCM10017161_11070</name>
</gene>
<evidence type="ECO:0000256" key="4">
    <source>
        <dbReference type="ARBA" id="ARBA00022573"/>
    </source>
</evidence>
<keyword evidence="8" id="KW-0460">Magnesium</keyword>
<dbReference type="AlphaFoldDB" id="A0A919EJ79"/>
<dbReference type="CDD" id="cd03130">
    <property type="entry name" value="GATase1_CobB"/>
    <property type="match status" value="1"/>
</dbReference>
<dbReference type="PANTHER" id="PTHR43873">
    <property type="entry name" value="COBYRINATE A,C-DIAMIDE SYNTHASE"/>
    <property type="match status" value="1"/>
</dbReference>
<evidence type="ECO:0000256" key="6">
    <source>
        <dbReference type="ARBA" id="ARBA00022741"/>
    </source>
</evidence>
<evidence type="ECO:0000256" key="5">
    <source>
        <dbReference type="ARBA" id="ARBA00022598"/>
    </source>
</evidence>
<keyword evidence="13" id="KW-1185">Reference proteome</keyword>
<evidence type="ECO:0000313" key="12">
    <source>
        <dbReference type="EMBL" id="GHF85302.1"/>
    </source>
</evidence>
<evidence type="ECO:0000259" key="10">
    <source>
        <dbReference type="Pfam" id="PF01656"/>
    </source>
</evidence>
<comment type="cofactor">
    <cofactor evidence="1">
        <name>Mg(2+)</name>
        <dbReference type="ChEBI" id="CHEBI:18420"/>
    </cofactor>
</comment>
<dbReference type="GO" id="GO:0009236">
    <property type="term" value="P:cobalamin biosynthetic process"/>
    <property type="evidence" value="ECO:0007669"/>
    <property type="project" value="UniProtKB-KW"/>
</dbReference>
<evidence type="ECO:0000259" key="11">
    <source>
        <dbReference type="Pfam" id="PF07685"/>
    </source>
</evidence>
<dbReference type="Gene3D" id="3.40.50.300">
    <property type="entry name" value="P-loop containing nucleotide triphosphate hydrolases"/>
    <property type="match status" value="2"/>
</dbReference>
<keyword evidence="4" id="KW-0169">Cobalamin biosynthesis</keyword>
<dbReference type="InterPro" id="IPR029062">
    <property type="entry name" value="Class_I_gatase-like"/>
</dbReference>
<evidence type="ECO:0000256" key="2">
    <source>
        <dbReference type="ARBA" id="ARBA00004953"/>
    </source>
</evidence>
<evidence type="ECO:0000313" key="13">
    <source>
        <dbReference type="Proteomes" id="UP000623842"/>
    </source>
</evidence>
<dbReference type="InterPro" id="IPR027417">
    <property type="entry name" value="P-loop_NTPase"/>
</dbReference>
<reference evidence="12" key="1">
    <citation type="journal article" date="2014" name="Int. J. Syst. Evol. Microbiol.">
        <title>Complete genome sequence of Corynebacterium casei LMG S-19264T (=DSM 44701T), isolated from a smear-ripened cheese.</title>
        <authorList>
            <consortium name="US DOE Joint Genome Institute (JGI-PGF)"/>
            <person name="Walter F."/>
            <person name="Albersmeier A."/>
            <person name="Kalinowski J."/>
            <person name="Ruckert C."/>
        </authorList>
    </citation>
    <scope>NUCLEOTIDE SEQUENCE</scope>
    <source>
        <strain evidence="12">KCTC 42731</strain>
    </source>
</reference>
<dbReference type="NCBIfam" id="TIGR00379">
    <property type="entry name" value="cobB"/>
    <property type="match status" value="1"/>
</dbReference>
<reference evidence="12" key="2">
    <citation type="submission" date="2020-09" db="EMBL/GenBank/DDBJ databases">
        <authorList>
            <person name="Sun Q."/>
            <person name="Kim S."/>
        </authorList>
    </citation>
    <scope>NUCLEOTIDE SEQUENCE</scope>
    <source>
        <strain evidence="12">KCTC 42731</strain>
    </source>
</reference>